<dbReference type="GeneID" id="94830024"/>
<dbReference type="RefSeq" id="XP_068349184.1">
    <property type="nucleotide sequence ID" value="XM_068495320.1"/>
</dbReference>
<keyword evidence="2" id="KW-1185">Reference proteome</keyword>
<reference evidence="1" key="1">
    <citation type="submission" date="2016-10" db="EMBL/GenBank/DDBJ databases">
        <authorList>
            <person name="Benchimol M."/>
            <person name="Almeida L.G."/>
            <person name="Vasconcelos A.T."/>
            <person name="Perreira-Neves A."/>
            <person name="Rosa I.A."/>
            <person name="Tasca T."/>
            <person name="Bogo M.R."/>
            <person name="de Souza W."/>
        </authorList>
    </citation>
    <scope>NUCLEOTIDE SEQUENCE [LARGE SCALE GENOMIC DNA]</scope>
    <source>
        <strain evidence="1">K</strain>
    </source>
</reference>
<dbReference type="InterPro" id="IPR011989">
    <property type="entry name" value="ARM-like"/>
</dbReference>
<dbReference type="InterPro" id="IPR016024">
    <property type="entry name" value="ARM-type_fold"/>
</dbReference>
<accession>A0A1J4JCR6</accession>
<dbReference type="SUPFAM" id="SSF48371">
    <property type="entry name" value="ARM repeat"/>
    <property type="match status" value="1"/>
</dbReference>
<dbReference type="EMBL" id="MLAK01001204">
    <property type="protein sequence ID" value="OHS96047.1"/>
    <property type="molecule type" value="Genomic_DNA"/>
</dbReference>
<proteinExistence type="predicted"/>
<protein>
    <submittedName>
        <fullName evidence="1">Uncharacterized protein</fullName>
    </submittedName>
</protein>
<dbReference type="Proteomes" id="UP000179807">
    <property type="component" value="Unassembled WGS sequence"/>
</dbReference>
<comment type="caution">
    <text evidence="1">The sequence shown here is derived from an EMBL/GenBank/DDBJ whole genome shotgun (WGS) entry which is preliminary data.</text>
</comment>
<dbReference type="Gene3D" id="1.25.10.10">
    <property type="entry name" value="Leucine-rich Repeat Variant"/>
    <property type="match status" value="2"/>
</dbReference>
<sequence length="505" mass="57746">MLTYHSQLKSQVNLDYQREIMRDLRRSDRTNAPTSIKYNLSRADDVDPFFHLMDDPNTVFEGIEGLYNFCEKSVVVITFQQSFVLLKAMKSNNPEIIEKSLILIEKILMFNEEFNTEIFSQQEFISVFLNYLHSIHSINSLIIIIKSNVQSAKYILDRFKEFPIKSLLKKNAYNLEINIHFLSSFAVHEEKHCIEFLSGFLPKIFKLARSGLRPSVRFTCLEFIFNLISVNKALIQKIAYHSQLITVFQSPPSCPQERILELRILRQLASQTHDSLTVIVSNNLLPFVLFCASLSFNNKNIINNSNHHVNNECEDTLNNILNTFSLGDNSSLCDSVCTSASDFDHECYDNVSACYSIDILGEIAACGNDGVNILSQNGVDDLLMNILHSKKQFDMMICAICAILEIIKHSTSEHIDFYLRNNFFDIVGQIYESIPDDALERITVLIYQIIQKGMIENNSQLLKAMFTATLLIESIEFLIHNETYPISSISTEIVAIANNFFENSP</sequence>
<name>A0A1J4JCR6_9EUKA</name>
<evidence type="ECO:0000313" key="1">
    <source>
        <dbReference type="EMBL" id="OHS96047.1"/>
    </source>
</evidence>
<organism evidence="1 2">
    <name type="scientific">Tritrichomonas foetus</name>
    <dbReference type="NCBI Taxonomy" id="1144522"/>
    <lineage>
        <taxon>Eukaryota</taxon>
        <taxon>Metamonada</taxon>
        <taxon>Parabasalia</taxon>
        <taxon>Tritrichomonadida</taxon>
        <taxon>Tritrichomonadidae</taxon>
        <taxon>Tritrichomonas</taxon>
    </lineage>
</organism>
<evidence type="ECO:0000313" key="2">
    <source>
        <dbReference type="Proteomes" id="UP000179807"/>
    </source>
</evidence>
<dbReference type="AlphaFoldDB" id="A0A1J4JCR6"/>
<dbReference type="VEuPathDB" id="TrichDB:TRFO_10232"/>
<gene>
    <name evidence="1" type="ORF">TRFO_10232</name>
</gene>